<dbReference type="Pfam" id="PF00293">
    <property type="entry name" value="NUDIX"/>
    <property type="match status" value="1"/>
</dbReference>
<feature type="domain" description="Nudix hydrolase" evidence="2">
    <location>
        <begin position="1"/>
        <end position="132"/>
    </location>
</feature>
<proteinExistence type="predicted"/>
<evidence type="ECO:0000313" key="4">
    <source>
        <dbReference type="Proteomes" id="UP000596248"/>
    </source>
</evidence>
<dbReference type="RefSeq" id="WP_203356956.1">
    <property type="nucleotide sequence ID" value="NZ_CP069127.1"/>
</dbReference>
<dbReference type="Gene3D" id="3.90.79.10">
    <property type="entry name" value="Nucleoside Triphosphate Pyrophosphohydrolase"/>
    <property type="match status" value="1"/>
</dbReference>
<dbReference type="CDD" id="cd18886">
    <property type="entry name" value="NUDIX_MutT_Nudt1"/>
    <property type="match status" value="1"/>
</dbReference>
<name>A0ABX7FWM4_BRECH</name>
<dbReference type="PANTHER" id="PTHR43222">
    <property type="entry name" value="NUDIX HYDROLASE 23"/>
    <property type="match status" value="1"/>
</dbReference>
<reference evidence="3 4" key="1">
    <citation type="submission" date="2021-01" db="EMBL/GenBank/DDBJ databases">
        <title>Identification of strong promoters based on the transcriptome of Brevibacillus choshinensis.</title>
        <authorList>
            <person name="Yao D."/>
            <person name="Zhang K."/>
            <person name="Wu J."/>
        </authorList>
    </citation>
    <scope>NUCLEOTIDE SEQUENCE [LARGE SCALE GENOMIC DNA]</scope>
    <source>
        <strain evidence="3 4">HPD31-SP3</strain>
    </source>
</reference>
<protein>
    <submittedName>
        <fullName evidence="3">8-oxo-dGTP diphosphatase</fullName>
    </submittedName>
</protein>
<evidence type="ECO:0000259" key="2">
    <source>
        <dbReference type="PROSITE" id="PS51462"/>
    </source>
</evidence>
<dbReference type="PANTHER" id="PTHR43222:SF2">
    <property type="entry name" value="NUDIX HYDROLASE 23, CHLOROPLASTIC"/>
    <property type="match status" value="1"/>
</dbReference>
<evidence type="ECO:0000313" key="3">
    <source>
        <dbReference type="EMBL" id="QRG69981.1"/>
    </source>
</evidence>
<gene>
    <name evidence="3" type="ORF">JNE38_13140</name>
</gene>
<dbReference type="InterPro" id="IPR015797">
    <property type="entry name" value="NUDIX_hydrolase-like_dom_sf"/>
</dbReference>
<dbReference type="SUPFAM" id="SSF55811">
    <property type="entry name" value="Nudix"/>
    <property type="match status" value="1"/>
</dbReference>
<evidence type="ECO:0000256" key="1">
    <source>
        <dbReference type="ARBA" id="ARBA00022801"/>
    </source>
</evidence>
<dbReference type="EMBL" id="CP069127">
    <property type="protein sequence ID" value="QRG69981.1"/>
    <property type="molecule type" value="Genomic_DNA"/>
</dbReference>
<dbReference type="PROSITE" id="PS51462">
    <property type="entry name" value="NUDIX"/>
    <property type="match status" value="1"/>
</dbReference>
<accession>A0ABX7FWM4</accession>
<sequence>MIKYTICFLKRQSRFLMLNRLHPPIMGLWNGVGGKLEPDEAPLSGVLREVLEETGIPLKSAAYKGMVTWAIDGASHGGMHAFIAEVPDDFDIKTPVLIDEGILDWRELEWILHPENAGVPENLPFFLPDMLAGDDCFHYHFCYSNGTITSHEKTPLSEAILQSS</sequence>
<keyword evidence="1" id="KW-0378">Hydrolase</keyword>
<keyword evidence="4" id="KW-1185">Reference proteome</keyword>
<dbReference type="InterPro" id="IPR020084">
    <property type="entry name" value="NUDIX_hydrolase_CS"/>
</dbReference>
<dbReference type="PROSITE" id="PS00893">
    <property type="entry name" value="NUDIX_BOX"/>
    <property type="match status" value="1"/>
</dbReference>
<organism evidence="3 4">
    <name type="scientific">Brevibacillus choshinensis</name>
    <dbReference type="NCBI Taxonomy" id="54911"/>
    <lineage>
        <taxon>Bacteria</taxon>
        <taxon>Bacillati</taxon>
        <taxon>Bacillota</taxon>
        <taxon>Bacilli</taxon>
        <taxon>Bacillales</taxon>
        <taxon>Paenibacillaceae</taxon>
        <taxon>Brevibacillus</taxon>
    </lineage>
</organism>
<dbReference type="Proteomes" id="UP000596248">
    <property type="component" value="Chromosome"/>
</dbReference>
<dbReference type="InterPro" id="IPR000086">
    <property type="entry name" value="NUDIX_hydrolase_dom"/>
</dbReference>